<dbReference type="InterPro" id="IPR019317">
    <property type="entry name" value="BRI3"/>
</dbReference>
<organism evidence="13 14">
    <name type="scientific">Polypedilum vanderplanki</name>
    <name type="common">Sleeping chironomid midge</name>
    <dbReference type="NCBI Taxonomy" id="319348"/>
    <lineage>
        <taxon>Eukaryota</taxon>
        <taxon>Metazoa</taxon>
        <taxon>Ecdysozoa</taxon>
        <taxon>Arthropoda</taxon>
        <taxon>Hexapoda</taxon>
        <taxon>Insecta</taxon>
        <taxon>Pterygota</taxon>
        <taxon>Neoptera</taxon>
        <taxon>Endopterygota</taxon>
        <taxon>Diptera</taxon>
        <taxon>Nematocera</taxon>
        <taxon>Chironomoidea</taxon>
        <taxon>Chironomidae</taxon>
        <taxon>Chironominae</taxon>
        <taxon>Polypedilum</taxon>
        <taxon>Polypedilum</taxon>
    </lineage>
</organism>
<dbReference type="AlphaFoldDB" id="A0A9J6BJ18"/>
<evidence type="ECO:0000256" key="10">
    <source>
        <dbReference type="ARBA" id="ARBA00035449"/>
    </source>
</evidence>
<gene>
    <name evidence="13" type="ORF">PVAND_017442</name>
</gene>
<evidence type="ECO:0000256" key="4">
    <source>
        <dbReference type="ARBA" id="ARBA00022490"/>
    </source>
</evidence>
<keyword evidence="5" id="KW-0812">Transmembrane</keyword>
<dbReference type="OrthoDB" id="2564984at2759"/>
<keyword evidence="7" id="KW-0472">Membrane</keyword>
<comment type="similarity">
    <text evidence="3">Belongs to the BRI3 family.</text>
</comment>
<keyword evidence="8" id="KW-0458">Lysosome</keyword>
<evidence type="ECO:0000256" key="9">
    <source>
        <dbReference type="ARBA" id="ARBA00035284"/>
    </source>
</evidence>
<feature type="region of interest" description="Disordered" evidence="12">
    <location>
        <begin position="1"/>
        <end position="78"/>
    </location>
</feature>
<name>A0A9J6BJ18_POLVA</name>
<evidence type="ECO:0000256" key="7">
    <source>
        <dbReference type="ARBA" id="ARBA00023136"/>
    </source>
</evidence>
<feature type="compositionally biased region" description="Polar residues" evidence="12">
    <location>
        <begin position="23"/>
        <end position="36"/>
    </location>
</feature>
<accession>A0A9J6BJ18</accession>
<evidence type="ECO:0000256" key="2">
    <source>
        <dbReference type="ARBA" id="ARBA00004556"/>
    </source>
</evidence>
<sequence length="139" mass="14797">MSQLKGEPPSYESVIASIPDTIGDSTTTQPSNQNIYPTVPSAPPSQPYFPSMSQQQPQQMPNYGSISETIQSQPSGNNQNISDVTTIVGVNGCPICRIGVLEDDYSCLGICLAIFCFPIGIICCLACKNKRCTSCGAII</sequence>
<dbReference type="Proteomes" id="UP001107558">
    <property type="component" value="Chromosome 4"/>
</dbReference>
<evidence type="ECO:0000256" key="1">
    <source>
        <dbReference type="ARBA" id="ARBA00004155"/>
    </source>
</evidence>
<evidence type="ECO:0000313" key="13">
    <source>
        <dbReference type="EMBL" id="KAG5669555.1"/>
    </source>
</evidence>
<comment type="subcellular location">
    <subcellularLocation>
        <location evidence="2">Cytoplasm</location>
        <location evidence="2">Perinuclear region</location>
    </subcellularLocation>
    <subcellularLocation>
        <location evidence="1">Lysosome membrane</location>
        <topology evidence="1">Multi-pass membrane protein</topology>
    </subcellularLocation>
</comment>
<evidence type="ECO:0000256" key="3">
    <source>
        <dbReference type="ARBA" id="ARBA00008090"/>
    </source>
</evidence>
<keyword evidence="14" id="KW-1185">Reference proteome</keyword>
<dbReference type="PANTHER" id="PTHR13551:SF1">
    <property type="entry name" value="MEMBRANE PROTEIN BRI3"/>
    <property type="match status" value="1"/>
</dbReference>
<dbReference type="GO" id="GO:0048471">
    <property type="term" value="C:perinuclear region of cytoplasm"/>
    <property type="evidence" value="ECO:0007669"/>
    <property type="project" value="UniProtKB-SubCell"/>
</dbReference>
<dbReference type="PANTHER" id="PTHR13551">
    <property type="entry name" value="BRAIN PROTEIN I3"/>
    <property type="match status" value="1"/>
</dbReference>
<evidence type="ECO:0000313" key="14">
    <source>
        <dbReference type="Proteomes" id="UP001107558"/>
    </source>
</evidence>
<evidence type="ECO:0000256" key="8">
    <source>
        <dbReference type="ARBA" id="ARBA00023228"/>
    </source>
</evidence>
<evidence type="ECO:0000256" key="5">
    <source>
        <dbReference type="ARBA" id="ARBA00022692"/>
    </source>
</evidence>
<comment type="caution">
    <text evidence="13">The sequence shown here is derived from an EMBL/GenBank/DDBJ whole genome shotgun (WGS) entry which is preliminary data.</text>
</comment>
<dbReference type="GO" id="GO:0005765">
    <property type="term" value="C:lysosomal membrane"/>
    <property type="evidence" value="ECO:0007669"/>
    <property type="project" value="UniProtKB-SubCell"/>
</dbReference>
<feature type="compositionally biased region" description="Low complexity" evidence="12">
    <location>
        <begin position="48"/>
        <end position="61"/>
    </location>
</feature>
<evidence type="ECO:0000256" key="12">
    <source>
        <dbReference type="SAM" id="MobiDB-lite"/>
    </source>
</evidence>
<dbReference type="EMBL" id="JADBJN010000004">
    <property type="protein sequence ID" value="KAG5669555.1"/>
    <property type="molecule type" value="Genomic_DNA"/>
</dbReference>
<evidence type="ECO:0000256" key="11">
    <source>
        <dbReference type="ARBA" id="ARBA00046593"/>
    </source>
</evidence>
<comment type="subunit">
    <text evidence="11">Interacts with BRI3BP. Interacts with MGAT1 and IFITM3.</text>
</comment>
<reference evidence="13" key="1">
    <citation type="submission" date="2021-03" db="EMBL/GenBank/DDBJ databases">
        <title>Chromosome level genome of the anhydrobiotic midge Polypedilum vanderplanki.</title>
        <authorList>
            <person name="Yoshida Y."/>
            <person name="Kikawada T."/>
            <person name="Gusev O."/>
        </authorList>
    </citation>
    <scope>NUCLEOTIDE SEQUENCE</scope>
    <source>
        <strain evidence="13">NIAS01</strain>
        <tissue evidence="13">Whole body or cell culture</tissue>
    </source>
</reference>
<keyword evidence="6" id="KW-1133">Transmembrane helix</keyword>
<evidence type="ECO:0000256" key="6">
    <source>
        <dbReference type="ARBA" id="ARBA00022989"/>
    </source>
</evidence>
<proteinExistence type="inferred from homology"/>
<dbReference type="Pfam" id="PF10164">
    <property type="entry name" value="BRI3"/>
    <property type="match status" value="1"/>
</dbReference>
<protein>
    <recommendedName>
        <fullName evidence="9">Membrane protein BRI3</fullName>
    </recommendedName>
    <alternativeName>
        <fullName evidence="10">Brain protein I3</fullName>
    </alternativeName>
</protein>
<keyword evidence="4" id="KW-0963">Cytoplasm</keyword>
<feature type="compositionally biased region" description="Polar residues" evidence="12">
    <location>
        <begin position="62"/>
        <end position="78"/>
    </location>
</feature>